<gene>
    <name evidence="8" type="ORF">AOC36_05845</name>
</gene>
<dbReference type="PROSITE" id="PS00154">
    <property type="entry name" value="ATPASE_E1_E2"/>
    <property type="match status" value="1"/>
</dbReference>
<evidence type="ECO:0000256" key="4">
    <source>
        <dbReference type="ARBA" id="ARBA00022989"/>
    </source>
</evidence>
<feature type="transmembrane region" description="Helical" evidence="6">
    <location>
        <begin position="710"/>
        <end position="731"/>
    </location>
</feature>
<dbReference type="InterPro" id="IPR001757">
    <property type="entry name" value="P_typ_ATPase"/>
</dbReference>
<dbReference type="STRING" id="1514105.AOC36_05845"/>
<keyword evidence="4 6" id="KW-1133">Transmembrane helix</keyword>
<evidence type="ECO:0000256" key="6">
    <source>
        <dbReference type="SAM" id="Phobius"/>
    </source>
</evidence>
<dbReference type="SUPFAM" id="SSF81660">
    <property type="entry name" value="Metal cation-transporting ATPase, ATP-binding domain N"/>
    <property type="match status" value="1"/>
</dbReference>
<reference evidence="8 9" key="1">
    <citation type="submission" date="2015-10" db="EMBL/GenBank/DDBJ databases">
        <title>Erysipelothrix larvae sp. LV19 isolated from the larval gut of the rhinoceros beetle, Trypoxylus dichotomus.</title>
        <authorList>
            <person name="Lim S."/>
            <person name="Kim B.-C."/>
        </authorList>
    </citation>
    <scope>NUCLEOTIDE SEQUENCE [LARGE SCALE GENOMIC DNA]</scope>
    <source>
        <strain evidence="8 9">LV19</strain>
    </source>
</reference>
<dbReference type="InterPro" id="IPR059000">
    <property type="entry name" value="ATPase_P-type_domA"/>
</dbReference>
<keyword evidence="3" id="KW-1278">Translocase</keyword>
<dbReference type="KEGG" id="erl:AOC36_05845"/>
<dbReference type="OrthoDB" id="9760364at2"/>
<dbReference type="Gene3D" id="3.40.50.1000">
    <property type="entry name" value="HAD superfamily/HAD-like"/>
    <property type="match status" value="1"/>
</dbReference>
<keyword evidence="8" id="KW-0378">Hydrolase</keyword>
<dbReference type="Gene3D" id="2.70.150.10">
    <property type="entry name" value="Calcium-transporting ATPase, cytoplasmic transduction domain A"/>
    <property type="match status" value="1"/>
</dbReference>
<dbReference type="RefSeq" id="WP_067632383.1">
    <property type="nucleotide sequence ID" value="NZ_CP013213.1"/>
</dbReference>
<dbReference type="SUPFAM" id="SSF56784">
    <property type="entry name" value="HAD-like"/>
    <property type="match status" value="1"/>
</dbReference>
<dbReference type="Proteomes" id="UP000063781">
    <property type="component" value="Chromosome"/>
</dbReference>
<dbReference type="Pfam" id="PF00702">
    <property type="entry name" value="Hydrolase"/>
    <property type="match status" value="1"/>
</dbReference>
<dbReference type="SFLD" id="SFLDF00027">
    <property type="entry name" value="p-type_atpase"/>
    <property type="match status" value="1"/>
</dbReference>
<sequence length="777" mass="86107">MKLISGLSNQEVQRLTSLGKTNKMPELESRSNLEIISSHVFTLFNLYNLIIGAALLYVQAYTSLFFVGVMLSNIVIFSVQEIRSKNLINKLNIIVSPKALVIREGEKQHIDNESIVLGDVIQFEPGHQIPADARILEGYVEVNESLLTGEAEPVDKGQGDALLSGSFIVSGVCYAQVIRVGQDNYAYKITSQAKEKRVIASELIMTFRKVTRLTSIFIVPLGALLLYQGLFVRDQGLSSVIVNTSTALLGMLPQGLVLLTTVNLMNSVLHLGSNKTLIQDLYAIETLSQVDVLCLDKTGTITYGDMQVIDTEIIDPNFSDYMQSFIKNSSDNNATFSALSRKYDEDGQSYPVNSSVPFSSLRKWSAMNFEGHGAIVIGAPEVIMPNMHLSEHMHALRFEGARIIAVAKASILVEKETDIGHAPLSLMATIALKDPIRTDAPDALNFFHENDVTVKVISGDNPETVYSIAKQAGAHVQDKAIDATQLITDKDHEDAILNYNIIGRATPDQKLKFIEILKENQLKVAMTGDGINDVLALRKSDCSIAMGEGSDAALHISQVVIMDGKLSTLVDVFKEGRQVINSITRSASMYYLRTIITIFLSIIAVILNVPFPFIPFQITLTNMFVDGFPSFMLLFEMNIEKPKDTILQHVARFAIPNGIAIIILWIGMNIGHQALGISSASIETIMFFINAFISLQLIYRIYKPLNLYRIGVLIVNFVGFVLGVLLFWNWLELEYLTLHEITITLLACAVSLIIIYLFHGFIDSWITKHSKNQASPY</sequence>
<name>A0A0X8GZX1_9FIRM</name>
<dbReference type="InterPro" id="IPR023299">
    <property type="entry name" value="ATPase_P-typ_cyto_dom_N"/>
</dbReference>
<dbReference type="SUPFAM" id="SSF81665">
    <property type="entry name" value="Calcium ATPase, transmembrane domain M"/>
    <property type="match status" value="1"/>
</dbReference>
<feature type="transmembrane region" description="Helical" evidence="6">
    <location>
        <begin position="613"/>
        <end position="634"/>
    </location>
</feature>
<dbReference type="GO" id="GO:0016887">
    <property type="term" value="F:ATP hydrolysis activity"/>
    <property type="evidence" value="ECO:0007669"/>
    <property type="project" value="InterPro"/>
</dbReference>
<comment type="subcellular location">
    <subcellularLocation>
        <location evidence="1">Membrane</location>
        <topology evidence="1">Multi-pass membrane protein</topology>
    </subcellularLocation>
</comment>
<organism evidence="8 9">
    <name type="scientific">Erysipelothrix larvae</name>
    <dbReference type="NCBI Taxonomy" id="1514105"/>
    <lineage>
        <taxon>Bacteria</taxon>
        <taxon>Bacillati</taxon>
        <taxon>Bacillota</taxon>
        <taxon>Erysipelotrichia</taxon>
        <taxon>Erysipelotrichales</taxon>
        <taxon>Erysipelotrichaceae</taxon>
        <taxon>Erysipelothrix</taxon>
    </lineage>
</organism>
<keyword evidence="9" id="KW-1185">Reference proteome</keyword>
<feature type="transmembrane region" description="Helical" evidence="6">
    <location>
        <begin position="64"/>
        <end position="82"/>
    </location>
</feature>
<feature type="transmembrane region" description="Helical" evidence="6">
    <location>
        <begin position="590"/>
        <end position="607"/>
    </location>
</feature>
<protein>
    <submittedName>
        <fullName evidence="8">Hydrolase</fullName>
    </submittedName>
</protein>
<dbReference type="AlphaFoldDB" id="A0A0X8GZX1"/>
<feature type="transmembrane region" description="Helical" evidence="6">
    <location>
        <begin position="674"/>
        <end position="698"/>
    </location>
</feature>
<dbReference type="SUPFAM" id="SSF81653">
    <property type="entry name" value="Calcium ATPase, transduction domain A"/>
    <property type="match status" value="1"/>
</dbReference>
<keyword evidence="5 6" id="KW-0472">Membrane</keyword>
<keyword evidence="2 6" id="KW-0812">Transmembrane</keyword>
<evidence type="ECO:0000313" key="8">
    <source>
        <dbReference type="EMBL" id="AMC93519.1"/>
    </source>
</evidence>
<feature type="transmembrane region" description="Helical" evidence="6">
    <location>
        <begin position="213"/>
        <end position="231"/>
    </location>
</feature>
<dbReference type="Pfam" id="PF00122">
    <property type="entry name" value="E1-E2_ATPase"/>
    <property type="match status" value="1"/>
</dbReference>
<dbReference type="InterPro" id="IPR023298">
    <property type="entry name" value="ATPase_P-typ_TM_dom_sf"/>
</dbReference>
<feature type="transmembrane region" description="Helical" evidence="6">
    <location>
        <begin position="251"/>
        <end position="269"/>
    </location>
</feature>
<proteinExistence type="predicted"/>
<dbReference type="GO" id="GO:0016020">
    <property type="term" value="C:membrane"/>
    <property type="evidence" value="ECO:0007669"/>
    <property type="project" value="UniProtKB-SubCell"/>
</dbReference>
<dbReference type="PRINTS" id="PR00120">
    <property type="entry name" value="HATPASE"/>
</dbReference>
<evidence type="ECO:0000256" key="5">
    <source>
        <dbReference type="ARBA" id="ARBA00023136"/>
    </source>
</evidence>
<dbReference type="PRINTS" id="PR00119">
    <property type="entry name" value="CATATPASE"/>
</dbReference>
<feature type="transmembrane region" description="Helical" evidence="6">
    <location>
        <begin position="743"/>
        <end position="762"/>
    </location>
</feature>
<evidence type="ECO:0000256" key="2">
    <source>
        <dbReference type="ARBA" id="ARBA00022692"/>
    </source>
</evidence>
<dbReference type="SFLD" id="SFLDS00003">
    <property type="entry name" value="Haloacid_Dehalogenase"/>
    <property type="match status" value="1"/>
</dbReference>
<dbReference type="SFLD" id="SFLDG00002">
    <property type="entry name" value="C1.7:_P-type_atpase_like"/>
    <property type="match status" value="1"/>
</dbReference>
<evidence type="ECO:0000313" key="9">
    <source>
        <dbReference type="Proteomes" id="UP000063781"/>
    </source>
</evidence>
<dbReference type="Gene3D" id="3.40.1110.10">
    <property type="entry name" value="Calcium-transporting ATPase, cytoplasmic domain N"/>
    <property type="match status" value="1"/>
</dbReference>
<dbReference type="NCBIfam" id="TIGR01494">
    <property type="entry name" value="ATPase_P-type"/>
    <property type="match status" value="2"/>
</dbReference>
<dbReference type="GO" id="GO:0005524">
    <property type="term" value="F:ATP binding"/>
    <property type="evidence" value="ECO:0007669"/>
    <property type="project" value="InterPro"/>
</dbReference>
<dbReference type="Gene3D" id="1.20.1110.10">
    <property type="entry name" value="Calcium-transporting ATPase, transmembrane domain"/>
    <property type="match status" value="1"/>
</dbReference>
<evidence type="ECO:0000256" key="1">
    <source>
        <dbReference type="ARBA" id="ARBA00004141"/>
    </source>
</evidence>
<feature type="transmembrane region" description="Helical" evidence="6">
    <location>
        <begin position="646"/>
        <end position="668"/>
    </location>
</feature>
<dbReference type="InterPro" id="IPR008250">
    <property type="entry name" value="ATPase_P-typ_transduc_dom_A_sf"/>
</dbReference>
<dbReference type="InterPro" id="IPR023214">
    <property type="entry name" value="HAD_sf"/>
</dbReference>
<dbReference type="PANTHER" id="PTHR42861">
    <property type="entry name" value="CALCIUM-TRANSPORTING ATPASE"/>
    <property type="match status" value="1"/>
</dbReference>
<accession>A0A0X8GZX1</accession>
<dbReference type="InterPro" id="IPR044492">
    <property type="entry name" value="P_typ_ATPase_HD_dom"/>
</dbReference>
<evidence type="ECO:0000259" key="7">
    <source>
        <dbReference type="Pfam" id="PF00122"/>
    </source>
</evidence>
<dbReference type="EMBL" id="CP013213">
    <property type="protein sequence ID" value="AMC93519.1"/>
    <property type="molecule type" value="Genomic_DNA"/>
</dbReference>
<evidence type="ECO:0000256" key="3">
    <source>
        <dbReference type="ARBA" id="ARBA00022967"/>
    </source>
</evidence>
<dbReference type="InterPro" id="IPR018303">
    <property type="entry name" value="ATPase_P-typ_P_site"/>
</dbReference>
<feature type="domain" description="P-type ATPase A" evidence="7">
    <location>
        <begin position="96"/>
        <end position="193"/>
    </location>
</feature>
<dbReference type="InterPro" id="IPR036412">
    <property type="entry name" value="HAD-like_sf"/>
</dbReference>